<evidence type="ECO:0000313" key="5">
    <source>
        <dbReference type="RefSeq" id="XP_010440903.1"/>
    </source>
</evidence>
<dbReference type="CDD" id="cd03784">
    <property type="entry name" value="GT1_Gtf-like"/>
    <property type="match status" value="1"/>
</dbReference>
<protein>
    <submittedName>
        <fullName evidence="5">UDP-glycosyltransferase 76E7-like isoform X1</fullName>
    </submittedName>
</protein>
<keyword evidence="3" id="KW-0808">Transferase</keyword>
<dbReference type="RefSeq" id="XP_010440903.1">
    <property type="nucleotide sequence ID" value="XM_010442601.2"/>
</dbReference>
<gene>
    <name evidence="5" type="primary">LOC104724156</name>
</gene>
<dbReference type="GeneID" id="104724156"/>
<dbReference type="PANTHER" id="PTHR11926:SF1494">
    <property type="entry name" value="FLAVONOL 3-O-GLUCOSYLTRANSFERASE UGT76E12-RELATED"/>
    <property type="match status" value="1"/>
</dbReference>
<dbReference type="PANTHER" id="PTHR11926">
    <property type="entry name" value="GLUCOSYL/GLUCURONOSYL TRANSFERASES"/>
    <property type="match status" value="1"/>
</dbReference>
<organism evidence="4 5">
    <name type="scientific">Camelina sativa</name>
    <name type="common">False flax</name>
    <name type="synonym">Myagrum sativum</name>
    <dbReference type="NCBI Taxonomy" id="90675"/>
    <lineage>
        <taxon>Eukaryota</taxon>
        <taxon>Viridiplantae</taxon>
        <taxon>Streptophyta</taxon>
        <taxon>Embryophyta</taxon>
        <taxon>Tracheophyta</taxon>
        <taxon>Spermatophyta</taxon>
        <taxon>Magnoliopsida</taxon>
        <taxon>eudicotyledons</taxon>
        <taxon>Gunneridae</taxon>
        <taxon>Pentapetalae</taxon>
        <taxon>rosids</taxon>
        <taxon>malvids</taxon>
        <taxon>Brassicales</taxon>
        <taxon>Brassicaceae</taxon>
        <taxon>Camelineae</taxon>
        <taxon>Camelina</taxon>
    </lineage>
</organism>
<sequence>MEKTNLAMRRRVVLVPAPAQGHITPMMQLAKALHLKGFSITVAQTKFNYLNPSTDLSDFQFVTIPGTLPESEFNNLGPGRFMVKLAKECHVSFKELLGQLLVSEEEEIACVIYDEFMYFVEPAVTEFKLRNVILSTTSASAFVCRFVVCKLYAKDGLAQLKEGSGREEELVPELDPIRYKDLPVSVFASVEYSVELFKNTCYKGTASSVIINTVRCLDMSSLEWLQEELEIPVYPIGPLHMAVTAPPTSLLEENESCIEWLNKQRSSSVIYISLGSINSMESKEALEMASGLVSSNQNFLWVIRPGSIRGSEMSEEELFSKMVTLDRGYIVKWAPQKQVLAHYAVGAFWSHCGWNSILESLGEGVPMICRPFAADQKGNARYLECVWKVGIQVEGELERGAVERAVKRLMIGEEGVEMKRRALSLKEKLKASVLAEGSSHNSLDDFINTL</sequence>
<reference evidence="5" key="2">
    <citation type="submission" date="2025-08" db="UniProtKB">
        <authorList>
            <consortium name="RefSeq"/>
        </authorList>
    </citation>
    <scope>IDENTIFICATION</scope>
    <source>
        <tissue evidence="5">Leaf</tissue>
    </source>
</reference>
<name>A0ABM0UGQ9_CAMSA</name>
<dbReference type="SUPFAM" id="SSF53756">
    <property type="entry name" value="UDP-Glycosyltransferase/glycogen phosphorylase"/>
    <property type="match status" value="1"/>
</dbReference>
<evidence type="ECO:0000256" key="2">
    <source>
        <dbReference type="ARBA" id="ARBA00022676"/>
    </source>
</evidence>
<keyword evidence="2" id="KW-0328">Glycosyltransferase</keyword>
<evidence type="ECO:0000313" key="4">
    <source>
        <dbReference type="Proteomes" id="UP000694864"/>
    </source>
</evidence>
<comment type="similarity">
    <text evidence="1">Belongs to the UDP-glycosyltransferase family.</text>
</comment>
<dbReference type="Proteomes" id="UP000694864">
    <property type="component" value="Chromosome 11"/>
</dbReference>
<evidence type="ECO:0000256" key="1">
    <source>
        <dbReference type="ARBA" id="ARBA00009995"/>
    </source>
</evidence>
<reference evidence="4" key="1">
    <citation type="journal article" date="2014" name="Nat. Commun.">
        <title>The emerging biofuel crop Camelina sativa retains a highly undifferentiated hexaploid genome structure.</title>
        <authorList>
            <person name="Kagale S."/>
            <person name="Koh C."/>
            <person name="Nixon J."/>
            <person name="Bollina V."/>
            <person name="Clarke W.E."/>
            <person name="Tuteja R."/>
            <person name="Spillane C."/>
            <person name="Robinson S.J."/>
            <person name="Links M.G."/>
            <person name="Clarke C."/>
            <person name="Higgins E.E."/>
            <person name="Huebert T."/>
            <person name="Sharpe A.G."/>
            <person name="Parkin I.A."/>
        </authorList>
    </citation>
    <scope>NUCLEOTIDE SEQUENCE [LARGE SCALE GENOMIC DNA]</scope>
    <source>
        <strain evidence="4">cv. DH55</strain>
    </source>
</reference>
<keyword evidence="4" id="KW-1185">Reference proteome</keyword>
<dbReference type="Pfam" id="PF00201">
    <property type="entry name" value="UDPGT"/>
    <property type="match status" value="1"/>
</dbReference>
<accession>A0ABM0UGQ9</accession>
<evidence type="ECO:0000256" key="3">
    <source>
        <dbReference type="ARBA" id="ARBA00022679"/>
    </source>
</evidence>
<dbReference type="Gene3D" id="3.40.50.2000">
    <property type="entry name" value="Glycogen Phosphorylase B"/>
    <property type="match status" value="2"/>
</dbReference>
<proteinExistence type="inferred from homology"/>
<dbReference type="InterPro" id="IPR002213">
    <property type="entry name" value="UDP_glucos_trans"/>
</dbReference>